<dbReference type="Proteomes" id="UP001420932">
    <property type="component" value="Unassembled WGS sequence"/>
</dbReference>
<accession>A0AAP0DZV9</accession>
<reference evidence="1 2" key="1">
    <citation type="submission" date="2024-01" db="EMBL/GenBank/DDBJ databases">
        <title>Genome assemblies of Stephania.</title>
        <authorList>
            <person name="Yang L."/>
        </authorList>
    </citation>
    <scope>NUCLEOTIDE SEQUENCE [LARGE SCALE GENOMIC DNA]</scope>
    <source>
        <strain evidence="1">YNDBR</strain>
        <tissue evidence="1">Leaf</tissue>
    </source>
</reference>
<evidence type="ECO:0000313" key="2">
    <source>
        <dbReference type="Proteomes" id="UP001420932"/>
    </source>
</evidence>
<dbReference type="EMBL" id="JBBNAF010000026">
    <property type="protein sequence ID" value="KAK9082398.1"/>
    <property type="molecule type" value="Genomic_DNA"/>
</dbReference>
<gene>
    <name evidence="1" type="ORF">Syun_031277</name>
</gene>
<dbReference type="AlphaFoldDB" id="A0AAP0DZV9"/>
<name>A0AAP0DZV9_9MAGN</name>
<proteinExistence type="predicted"/>
<evidence type="ECO:0000313" key="1">
    <source>
        <dbReference type="EMBL" id="KAK9082398.1"/>
    </source>
</evidence>
<organism evidence="1 2">
    <name type="scientific">Stephania yunnanensis</name>
    <dbReference type="NCBI Taxonomy" id="152371"/>
    <lineage>
        <taxon>Eukaryota</taxon>
        <taxon>Viridiplantae</taxon>
        <taxon>Streptophyta</taxon>
        <taxon>Embryophyta</taxon>
        <taxon>Tracheophyta</taxon>
        <taxon>Spermatophyta</taxon>
        <taxon>Magnoliopsida</taxon>
        <taxon>Ranunculales</taxon>
        <taxon>Menispermaceae</taxon>
        <taxon>Menispermoideae</taxon>
        <taxon>Cissampelideae</taxon>
        <taxon>Stephania</taxon>
    </lineage>
</organism>
<sequence>MGRLSRDHSTKWRSTTVPFPGLGLGGRGLVLNARSFLVVHRYLPIECTLGALIGVRGCFMLARARAGRQVSRPRFGSVISHSRKEKLPSLKNFFFFTKPSLNLLGHVKQSARLNLGWKNTQNRAFTSNDKIPEDLPRVTCCAFGGVVTIRPNNLGE</sequence>
<keyword evidence="2" id="KW-1185">Reference proteome</keyword>
<protein>
    <submittedName>
        <fullName evidence="1">Uncharacterized protein</fullName>
    </submittedName>
</protein>
<comment type="caution">
    <text evidence="1">The sequence shown here is derived from an EMBL/GenBank/DDBJ whole genome shotgun (WGS) entry which is preliminary data.</text>
</comment>